<keyword evidence="3" id="KW-0813">Transport</keyword>
<comment type="function">
    <text evidence="11">Required for selective autophagic degradation of the nucleus (nucleophagy) as well as for mitophagy which contributes to regulate mitochondrial quantity and quality by eliminating the mitochondria to a basal level to fulfill cellular energy requirements and preventing excess ROS production.</text>
</comment>
<feature type="region of interest" description="Disordered" evidence="12">
    <location>
        <begin position="61"/>
        <end position="108"/>
    </location>
</feature>
<dbReference type="OrthoDB" id="2960936at2759"/>
<dbReference type="Pfam" id="PF03416">
    <property type="entry name" value="Peptidase_C54"/>
    <property type="match status" value="1"/>
</dbReference>
<organism evidence="14 15">
    <name type="scientific">Microthyrium microscopicum</name>
    <dbReference type="NCBI Taxonomy" id="703497"/>
    <lineage>
        <taxon>Eukaryota</taxon>
        <taxon>Fungi</taxon>
        <taxon>Dikarya</taxon>
        <taxon>Ascomycota</taxon>
        <taxon>Pezizomycotina</taxon>
        <taxon>Dothideomycetes</taxon>
        <taxon>Dothideomycetes incertae sedis</taxon>
        <taxon>Microthyriales</taxon>
        <taxon>Microthyriaceae</taxon>
        <taxon>Microthyrium</taxon>
    </lineage>
</organism>
<evidence type="ECO:0000256" key="2">
    <source>
        <dbReference type="ARBA" id="ARBA00010958"/>
    </source>
</evidence>
<dbReference type="GO" id="GO:0019786">
    <property type="term" value="F:protein-phosphatidylethanolamide deconjugating activity"/>
    <property type="evidence" value="ECO:0007669"/>
    <property type="project" value="InterPro"/>
</dbReference>
<evidence type="ECO:0000259" key="13">
    <source>
        <dbReference type="Pfam" id="PF03416"/>
    </source>
</evidence>
<feature type="compositionally biased region" description="Basic and acidic residues" evidence="12">
    <location>
        <begin position="95"/>
        <end position="104"/>
    </location>
</feature>
<feature type="compositionally biased region" description="Polar residues" evidence="12">
    <location>
        <begin position="61"/>
        <end position="74"/>
    </location>
</feature>
<keyword evidence="11" id="KW-0539">Nucleus</keyword>
<evidence type="ECO:0000256" key="8">
    <source>
        <dbReference type="ARBA" id="ARBA00022927"/>
    </source>
</evidence>
<comment type="catalytic activity">
    <reaction evidence="10">
        <text>[protein]-C-terminal L-amino acid-glycyl-phosphatidylethanolamide + H2O = [protein]-C-terminal L-amino acid-glycine + a 1,2-diacyl-sn-glycero-3-phosphoethanolamine</text>
        <dbReference type="Rhea" id="RHEA:67548"/>
        <dbReference type="Rhea" id="RHEA-COMP:17323"/>
        <dbReference type="Rhea" id="RHEA-COMP:17324"/>
        <dbReference type="ChEBI" id="CHEBI:15377"/>
        <dbReference type="ChEBI" id="CHEBI:64612"/>
        <dbReference type="ChEBI" id="CHEBI:172940"/>
        <dbReference type="ChEBI" id="CHEBI:172941"/>
    </reaction>
    <physiologicalReaction direction="left-to-right" evidence="10">
        <dbReference type="Rhea" id="RHEA:67549"/>
    </physiologicalReaction>
</comment>
<dbReference type="GO" id="GO:0015031">
    <property type="term" value="P:protein transport"/>
    <property type="evidence" value="ECO:0007669"/>
    <property type="project" value="UniProtKB-KW"/>
</dbReference>
<evidence type="ECO:0000256" key="9">
    <source>
        <dbReference type="ARBA" id="ARBA00023006"/>
    </source>
</evidence>
<accession>A0A6A6U603</accession>
<keyword evidence="6 11" id="KW-0378">Hydrolase</keyword>
<keyword evidence="8" id="KW-0653">Protein transport</keyword>
<evidence type="ECO:0000256" key="10">
    <source>
        <dbReference type="ARBA" id="ARBA00029362"/>
    </source>
</evidence>
<dbReference type="EC" id="3.4.22.-" evidence="11"/>
<dbReference type="GO" id="GO:0000423">
    <property type="term" value="P:mitophagy"/>
    <property type="evidence" value="ECO:0007669"/>
    <property type="project" value="TreeGrafter"/>
</dbReference>
<dbReference type="GO" id="GO:0034727">
    <property type="term" value="P:piecemeal microautophagy of the nucleus"/>
    <property type="evidence" value="ECO:0007669"/>
    <property type="project" value="TreeGrafter"/>
</dbReference>
<evidence type="ECO:0000256" key="12">
    <source>
        <dbReference type="SAM" id="MobiDB-lite"/>
    </source>
</evidence>
<dbReference type="GO" id="GO:0000045">
    <property type="term" value="P:autophagosome assembly"/>
    <property type="evidence" value="ECO:0007669"/>
    <property type="project" value="TreeGrafter"/>
</dbReference>
<dbReference type="InterPro" id="IPR005078">
    <property type="entry name" value="Peptidase_C54"/>
</dbReference>
<evidence type="ECO:0000256" key="6">
    <source>
        <dbReference type="ARBA" id="ARBA00022801"/>
    </source>
</evidence>
<keyword evidence="15" id="KW-1185">Reference proteome</keyword>
<evidence type="ECO:0000256" key="11">
    <source>
        <dbReference type="RuleBase" id="RU363115"/>
    </source>
</evidence>
<evidence type="ECO:0000313" key="15">
    <source>
        <dbReference type="Proteomes" id="UP000799302"/>
    </source>
</evidence>
<dbReference type="AlphaFoldDB" id="A0A6A6U603"/>
<dbReference type="Proteomes" id="UP000799302">
    <property type="component" value="Unassembled WGS sequence"/>
</dbReference>
<gene>
    <name evidence="14" type="ORF">BT63DRAFT_473000</name>
</gene>
<dbReference type="InterPro" id="IPR038765">
    <property type="entry name" value="Papain-like_cys_pep_sf"/>
</dbReference>
<keyword evidence="7" id="KW-0788">Thiol protease</keyword>
<evidence type="ECO:0000256" key="1">
    <source>
        <dbReference type="ARBA" id="ARBA00004329"/>
    </source>
</evidence>
<comment type="similarity">
    <text evidence="2 11">Belongs to the peptidase C54 family.</text>
</comment>
<dbReference type="SUPFAM" id="SSF54001">
    <property type="entry name" value="Cysteine proteinases"/>
    <property type="match status" value="1"/>
</dbReference>
<evidence type="ECO:0000256" key="5">
    <source>
        <dbReference type="ARBA" id="ARBA00022670"/>
    </source>
</evidence>
<dbReference type="GO" id="GO:0016485">
    <property type="term" value="P:protein processing"/>
    <property type="evidence" value="ECO:0007669"/>
    <property type="project" value="TreeGrafter"/>
</dbReference>
<keyword evidence="4 11" id="KW-0963">Cytoplasm</keyword>
<comment type="subcellular location">
    <subcellularLocation>
        <location evidence="11">Nucleus</location>
    </subcellularLocation>
    <subcellularLocation>
        <location evidence="11">Cytoplasm</location>
    </subcellularLocation>
    <subcellularLocation>
        <location evidence="1">Preautophagosomal structure</location>
    </subcellularLocation>
</comment>
<proteinExistence type="inferred from homology"/>
<dbReference type="GO" id="GO:0000407">
    <property type="term" value="C:phagophore assembly site"/>
    <property type="evidence" value="ECO:0007669"/>
    <property type="project" value="UniProtKB-SubCell"/>
</dbReference>
<dbReference type="GO" id="GO:0035973">
    <property type="term" value="P:aggrephagy"/>
    <property type="evidence" value="ECO:0007669"/>
    <property type="project" value="TreeGrafter"/>
</dbReference>
<sequence length="441" mass="49088">MAETELARYGRKVMNFFFDSMPRNDAHPGTPIYLLGQRYDNPLPPTTETNVEPVIITASVHSPSESTAQGSELTSEPEEITKSQIETHSQTQESHITDKNKEDDGGWPAPFLDDFESKVWMTYRSNFPPIPRSQDPTATVSFAVRLKNLGNQEGFTSDTGWGCMIRSGQSLLANALVFTELGRDWRFGTDNEREKKIISLFADDPTAPFSIHKFVGHGAAACGKHPGEWFGPSAAARCIQALVNRHHDTNMAVYITSDGSDVYEDAVFRIATAKTGTFQPTMLLIGTRLGVDRVTPVYWEALKAALQMPQSIGIAGGRPSSSHYFVGNQGNDFFYLDPHNTRPALPLHSTPADYVTEEIMSCHTRRLRKLSISGMDPSMLIGFLVKDEEDWRKWRAGVSQVPGKPICQVHDQENVHASVVTEREGAIDEVETFDTEEDDEF</sequence>
<name>A0A6A6U603_9PEZI</name>
<dbReference type="PANTHER" id="PTHR22624:SF49">
    <property type="entry name" value="CYSTEINE PROTEASE"/>
    <property type="match status" value="1"/>
</dbReference>
<feature type="compositionally biased region" description="Polar residues" evidence="12">
    <location>
        <begin position="82"/>
        <end position="94"/>
    </location>
</feature>
<evidence type="ECO:0000313" key="14">
    <source>
        <dbReference type="EMBL" id="KAF2666713.1"/>
    </source>
</evidence>
<dbReference type="EMBL" id="MU004238">
    <property type="protein sequence ID" value="KAF2666713.1"/>
    <property type="molecule type" value="Genomic_DNA"/>
</dbReference>
<protein>
    <recommendedName>
        <fullName evidence="11">Cysteine protease</fullName>
        <ecNumber evidence="11">3.4.22.-</ecNumber>
    </recommendedName>
</protein>
<dbReference type="GO" id="GO:0005634">
    <property type="term" value="C:nucleus"/>
    <property type="evidence" value="ECO:0007669"/>
    <property type="project" value="UniProtKB-SubCell"/>
</dbReference>
<feature type="domain" description="Peptidase C54 catalytic" evidence="13">
    <location>
        <begin position="110"/>
        <end position="395"/>
    </location>
</feature>
<keyword evidence="5 11" id="KW-0645">Protease</keyword>
<reference evidence="14" key="1">
    <citation type="journal article" date="2020" name="Stud. Mycol.">
        <title>101 Dothideomycetes genomes: a test case for predicting lifestyles and emergence of pathogens.</title>
        <authorList>
            <person name="Haridas S."/>
            <person name="Albert R."/>
            <person name="Binder M."/>
            <person name="Bloem J."/>
            <person name="Labutti K."/>
            <person name="Salamov A."/>
            <person name="Andreopoulos B."/>
            <person name="Baker S."/>
            <person name="Barry K."/>
            <person name="Bills G."/>
            <person name="Bluhm B."/>
            <person name="Cannon C."/>
            <person name="Castanera R."/>
            <person name="Culley D."/>
            <person name="Daum C."/>
            <person name="Ezra D."/>
            <person name="Gonzalez J."/>
            <person name="Henrissat B."/>
            <person name="Kuo A."/>
            <person name="Liang C."/>
            <person name="Lipzen A."/>
            <person name="Lutzoni F."/>
            <person name="Magnuson J."/>
            <person name="Mondo S."/>
            <person name="Nolan M."/>
            <person name="Ohm R."/>
            <person name="Pangilinan J."/>
            <person name="Park H.-J."/>
            <person name="Ramirez L."/>
            <person name="Alfaro M."/>
            <person name="Sun H."/>
            <person name="Tritt A."/>
            <person name="Yoshinaga Y."/>
            <person name="Zwiers L.-H."/>
            <person name="Turgeon B."/>
            <person name="Goodwin S."/>
            <person name="Spatafora J."/>
            <person name="Crous P."/>
            <person name="Grigoriev I."/>
        </authorList>
    </citation>
    <scope>NUCLEOTIDE SEQUENCE</scope>
    <source>
        <strain evidence="14">CBS 115976</strain>
    </source>
</reference>
<dbReference type="GO" id="GO:0004197">
    <property type="term" value="F:cysteine-type endopeptidase activity"/>
    <property type="evidence" value="ECO:0007669"/>
    <property type="project" value="TreeGrafter"/>
</dbReference>
<evidence type="ECO:0000256" key="3">
    <source>
        <dbReference type="ARBA" id="ARBA00022448"/>
    </source>
</evidence>
<evidence type="ECO:0000256" key="7">
    <source>
        <dbReference type="ARBA" id="ARBA00022807"/>
    </source>
</evidence>
<keyword evidence="9" id="KW-0072">Autophagy</keyword>
<dbReference type="PANTHER" id="PTHR22624">
    <property type="entry name" value="CYSTEINE PROTEASE ATG4"/>
    <property type="match status" value="1"/>
</dbReference>
<dbReference type="InterPro" id="IPR046792">
    <property type="entry name" value="Peptidase_C54_cat"/>
</dbReference>
<evidence type="ECO:0000256" key="4">
    <source>
        <dbReference type="ARBA" id="ARBA00022490"/>
    </source>
</evidence>